<dbReference type="PANTHER" id="PTHR47957:SF3">
    <property type="entry name" value="ATP-DEPENDENT HELICASE HRQ1"/>
    <property type="match status" value="1"/>
</dbReference>
<organism evidence="6 7">
    <name type="scientific">Comamonas sediminis</name>
    <dbReference type="NCBI Taxonomy" id="1783360"/>
    <lineage>
        <taxon>Bacteria</taxon>
        <taxon>Pseudomonadati</taxon>
        <taxon>Pseudomonadota</taxon>
        <taxon>Betaproteobacteria</taxon>
        <taxon>Burkholderiales</taxon>
        <taxon>Comamonadaceae</taxon>
        <taxon>Comamonas</taxon>
    </lineage>
</organism>
<keyword evidence="1" id="KW-0547">Nucleotide-binding</keyword>
<keyword evidence="6" id="KW-0378">Hydrolase</keyword>
<accession>A0ABV4B3K3</accession>
<dbReference type="SMART" id="SM00490">
    <property type="entry name" value="HELICc"/>
    <property type="match status" value="1"/>
</dbReference>
<evidence type="ECO:0000313" key="6">
    <source>
        <dbReference type="EMBL" id="MEY2252096.1"/>
    </source>
</evidence>
<evidence type="ECO:0000259" key="4">
    <source>
        <dbReference type="PROSITE" id="PS51192"/>
    </source>
</evidence>
<feature type="region of interest" description="Disordered" evidence="3">
    <location>
        <begin position="662"/>
        <end position="691"/>
    </location>
</feature>
<keyword evidence="2" id="KW-0067">ATP-binding</keyword>
<dbReference type="InterPro" id="IPR018973">
    <property type="entry name" value="MZB"/>
</dbReference>
<evidence type="ECO:0000313" key="7">
    <source>
        <dbReference type="Proteomes" id="UP001562178"/>
    </source>
</evidence>
<dbReference type="Gene3D" id="3.40.50.300">
    <property type="entry name" value="P-loop containing nucleotide triphosphate hydrolases"/>
    <property type="match status" value="3"/>
</dbReference>
<evidence type="ECO:0000256" key="3">
    <source>
        <dbReference type="SAM" id="MobiDB-lite"/>
    </source>
</evidence>
<feature type="region of interest" description="Disordered" evidence="3">
    <location>
        <begin position="1302"/>
        <end position="1335"/>
    </location>
</feature>
<feature type="compositionally biased region" description="Basic and acidic residues" evidence="3">
    <location>
        <begin position="664"/>
        <end position="675"/>
    </location>
</feature>
<dbReference type="Pfam" id="PF00271">
    <property type="entry name" value="Helicase_C"/>
    <property type="match status" value="1"/>
</dbReference>
<dbReference type="PROSITE" id="PS51192">
    <property type="entry name" value="HELICASE_ATP_BIND_1"/>
    <property type="match status" value="1"/>
</dbReference>
<dbReference type="InterPro" id="IPR027417">
    <property type="entry name" value="P-loop_NTPase"/>
</dbReference>
<keyword evidence="6" id="KW-0347">Helicase</keyword>
<evidence type="ECO:0000259" key="5">
    <source>
        <dbReference type="PROSITE" id="PS51194"/>
    </source>
</evidence>
<dbReference type="EMBL" id="JBGBDC010000005">
    <property type="protein sequence ID" value="MEY2252096.1"/>
    <property type="molecule type" value="Genomic_DNA"/>
</dbReference>
<sequence length="1845" mass="203151">MSSTIHETIEQLHVSLKDYIEATYHIADPKLISQRRSLLDLPGVIHQVPYLESTPKYRPGRMFREIKGLSAGAREAFELLSTASEGLPRVIHDPAYTHQVKSIASTLVESRNLVIMTGTGSGKTESFLLPILGKLAREASERPKVFGEQHAMRALVLYPMNALVNDQLGRMRAMFGDPRLANLFTKWSGRPARFARYTSRTPYAGVRSRKKDQTRLKSFEEFYVDLERATKNADDPKHELAVGLKNELKSRGKWPAKPDLVDWFGAKNSLWEDKDKKPLRAVTKPFDVELVTRHEVQSAPPDLLVTNYSMLEYMLMRPIERAVFDKTAEWLKRNPNETFLVVLDEAHLYRGAPGAEVGLLLRRLRARLGIGIERLQVICATASFDDKNYAPSFGAQLSGAPSDSFVPITGDLATAEFATVGSEADAKILAAVDLDAFYGAPTLRKLAVKRLLAYLGTEESNDVERDLFNALAEFPPLGQLINLTMGNATPLEELGGLVFPGVAEDIRDRAVTSLLALSSVARPTAFAAGLLPCRVHNFFRGLPGLWVCLDAACSELAEDERNGSCGKLYAQPRERCGCDAQVLEYFTCRNCGSSYARGYTDNVESPRHLWSHAGSKLKLNTGEVEPLLPLDLLLETEPLKTDVVELKTLDLVTAALDPKNGGSRTREVFLRKDRSSSAADEDGNRDTRVESRGQFVPCGMCGGFAAFGHSTVQDHQTKGDQPFQTLVARQLHVQPPGQQEGSAFAPLQGRKVLVFSDSRQVAARLAPNLQMYSTRDALRPMLVLGFERLGAVEAIRPKLSLDDAYLAVLLAAATRNVRLRPELIPGESIAAVDTVRAAVRADGSIDDEVLFDLWIDMKANKAPSSLLEDIYKSLFDKHLGLEPLAFASLSLRGDKLKKLYELPAITGVAETSNEKLELVEAWLRCWWRASSGGVWMRDMPQLWWQRPKSSGTSVQSHKGSFEPLKKFLNDKNSVKCFTNEWLPKLMAELTEQVEASQRRILASNLALRFGGAWQRCATCTSVHRPVSRLHRCLDCGSSRVSVLDPDSDEAFIARKGNYRKPVIETKAGAPLLSLIAAEHTAQLNSAGSEEAFSRAEEHELLFQDVELVWNDIIQNPTAIDVLSSTTTMEVGIDIGALSGVALRNMPPGRANYQQRAGRAGRRGNAVATVVSFGSADSHDEHYFSNPQAMVSGSVVDPKLALANADIAQRHVRAFLLQSYHQSRVLQVNPGEANDLFSVLGTVHDFKSDTGRLNRLDFEAWLGENKERLQESLRDWLPVELGDLKERLVASMAEDCLEAVDTAIADDEAPRNEKESDEEGDVDAGENGFEEGEERPTVDAAPATLLNRLLYFGVLPRYAFPTDVANFTVFDERSNSFRHIARFSPSQSLPIALSQYAPGKEVWIANKCYTSAAVYSPIRSERTKAFKERMTYRECSTCGYAETKDVSIVPKGTVSNCIACGDTETFGPAQYWMRPPGFAHPYNRAPVTSPDDSPDTAYATRAKLMIPTPAETAAWLDVNERVRVYSSRPHLLVSNTGPEKKGYTYCSWCGCIEAYTDPAPKLRGQHTKPFPDDEPDCDGMHATKNLVLGTKFITDVALFSLRLARPLELRPGTYPTNVALRTACEALAKAAASMLGVEPGEVLAEYRPAITEDSLGREGLQAEIFLYDTLPGGAGFSRLASLEAPRLLSLALDAVRNCPGSCDSSCYRCLRSFKNKIEHRLLDRHVGAELLGHLQTGDIPGFDAARIGAATGLLMSALVQQADGEIYERNVVVPNVGTVPLVATRANGSKVAVLLAAPLSGEVPLDEEMFEKLIGTSGWTVVVVNELLVRHHLPAACQRVRDEVVA</sequence>
<dbReference type="PROSITE" id="PS51194">
    <property type="entry name" value="HELICASE_CTER"/>
    <property type="match status" value="1"/>
</dbReference>
<name>A0ABV4B3K3_9BURK</name>
<dbReference type="Pfam" id="PF00270">
    <property type="entry name" value="DEAD"/>
    <property type="match status" value="1"/>
</dbReference>
<dbReference type="InterPro" id="IPR011545">
    <property type="entry name" value="DEAD/DEAH_box_helicase_dom"/>
</dbReference>
<keyword evidence="7" id="KW-1185">Reference proteome</keyword>
<protein>
    <submittedName>
        <fullName evidence="6">DEAD/DEAH box helicase</fullName>
    </submittedName>
</protein>
<dbReference type="Pfam" id="PF09369">
    <property type="entry name" value="MZB"/>
    <property type="match status" value="1"/>
</dbReference>
<evidence type="ECO:0000256" key="1">
    <source>
        <dbReference type="ARBA" id="ARBA00022741"/>
    </source>
</evidence>
<dbReference type="RefSeq" id="WP_369460318.1">
    <property type="nucleotide sequence ID" value="NZ_JBGBDC010000005.1"/>
</dbReference>
<dbReference type="GO" id="GO:0004386">
    <property type="term" value="F:helicase activity"/>
    <property type="evidence" value="ECO:0007669"/>
    <property type="project" value="UniProtKB-KW"/>
</dbReference>
<dbReference type="SUPFAM" id="SSF52540">
    <property type="entry name" value="P-loop containing nucleoside triphosphate hydrolases"/>
    <property type="match status" value="2"/>
</dbReference>
<feature type="compositionally biased region" description="Acidic residues" evidence="3">
    <location>
        <begin position="1314"/>
        <end position="1332"/>
    </location>
</feature>
<dbReference type="InterPro" id="IPR001650">
    <property type="entry name" value="Helicase_C-like"/>
</dbReference>
<dbReference type="Proteomes" id="UP001562178">
    <property type="component" value="Unassembled WGS sequence"/>
</dbReference>
<evidence type="ECO:0000256" key="2">
    <source>
        <dbReference type="ARBA" id="ARBA00022840"/>
    </source>
</evidence>
<comment type="caution">
    <text evidence="6">The sequence shown here is derived from an EMBL/GenBank/DDBJ whole genome shotgun (WGS) entry which is preliminary data.</text>
</comment>
<dbReference type="PANTHER" id="PTHR47957">
    <property type="entry name" value="ATP-DEPENDENT HELICASE HRQ1"/>
    <property type="match status" value="1"/>
</dbReference>
<gene>
    <name evidence="6" type="ORF">AB7A72_13845</name>
</gene>
<dbReference type="InterPro" id="IPR014001">
    <property type="entry name" value="Helicase_ATP-bd"/>
</dbReference>
<reference evidence="6 7" key="1">
    <citation type="journal article" date="2016" name="Int. J. Syst. Evol. Microbiol.">
        <title>Description of Comamonas sediminis sp. nov., isolated from lagoon sediments.</title>
        <authorList>
            <person name="Subhash Y."/>
            <person name="Bang J.J."/>
            <person name="You T.H."/>
            <person name="Lee S.S."/>
        </authorList>
    </citation>
    <scope>NUCLEOTIDE SEQUENCE [LARGE SCALE GENOMIC DNA]</scope>
    <source>
        <strain evidence="6 7">JCM 31169</strain>
    </source>
</reference>
<feature type="domain" description="Helicase ATP-binding" evidence="4">
    <location>
        <begin position="104"/>
        <end position="402"/>
    </location>
</feature>
<feature type="compositionally biased region" description="Basic and acidic residues" evidence="3">
    <location>
        <begin position="682"/>
        <end position="691"/>
    </location>
</feature>
<feature type="domain" description="Helicase C-terminal" evidence="5">
    <location>
        <begin position="981"/>
        <end position="1207"/>
    </location>
</feature>
<dbReference type="SMART" id="SM00487">
    <property type="entry name" value="DEXDc"/>
    <property type="match status" value="1"/>
</dbReference>
<proteinExistence type="predicted"/>